<keyword evidence="3" id="KW-1185">Reference proteome</keyword>
<name>Q2SC44_HAHCH</name>
<evidence type="ECO:0000313" key="3">
    <source>
        <dbReference type="Proteomes" id="UP000000238"/>
    </source>
</evidence>
<dbReference type="Proteomes" id="UP000000238">
    <property type="component" value="Chromosome"/>
</dbReference>
<gene>
    <name evidence="2" type="ordered locus">HCH_05099</name>
</gene>
<sequence length="182" mass="20541">MNTVNPTNNHNVNPYETTSETTPTGDPKNASKFDDTNMDPFTRIMLLQEERVGLLDGQVKSQSERMQSINTEIKDYGKTISMVNDKSASLKKGEDKLTLTDAEVNELKAKGVDVKGNEVSKDQLNSFSETLKQKRDGLNNDSQMEMIRLQGLINKQQQAYQLMTNIQKKEHDTIMATINKIN</sequence>
<organism evidence="2 3">
    <name type="scientific">Hahella chejuensis (strain KCTC 2396)</name>
    <dbReference type="NCBI Taxonomy" id="349521"/>
    <lineage>
        <taxon>Bacteria</taxon>
        <taxon>Pseudomonadati</taxon>
        <taxon>Pseudomonadota</taxon>
        <taxon>Gammaproteobacteria</taxon>
        <taxon>Oceanospirillales</taxon>
        <taxon>Hahellaceae</taxon>
        <taxon>Hahella</taxon>
    </lineage>
</organism>
<dbReference type="STRING" id="349521.HCH_05099"/>
<proteinExistence type="predicted"/>
<dbReference type="OrthoDB" id="6196335at2"/>
<feature type="compositionally biased region" description="Low complexity" evidence="1">
    <location>
        <begin position="1"/>
        <end position="14"/>
    </location>
</feature>
<evidence type="ECO:0000256" key="1">
    <source>
        <dbReference type="SAM" id="MobiDB-lite"/>
    </source>
</evidence>
<feature type="region of interest" description="Disordered" evidence="1">
    <location>
        <begin position="1"/>
        <end position="36"/>
    </location>
</feature>
<dbReference type="AlphaFoldDB" id="Q2SC44"/>
<evidence type="ECO:0000313" key="2">
    <source>
        <dbReference type="EMBL" id="ABC31780.1"/>
    </source>
</evidence>
<dbReference type="KEGG" id="hch:HCH_05099"/>
<accession>Q2SC44</accession>
<reference evidence="2 3" key="1">
    <citation type="journal article" date="2005" name="Nucleic Acids Res.">
        <title>Genomic blueprint of Hahella chejuensis, a marine microbe producing an algicidal agent.</title>
        <authorList>
            <person name="Jeong H."/>
            <person name="Yim J.H."/>
            <person name="Lee C."/>
            <person name="Choi S.-H."/>
            <person name="Park Y.K."/>
            <person name="Yoon S.H."/>
            <person name="Hur C.-G."/>
            <person name="Kang H.-Y."/>
            <person name="Kim D."/>
            <person name="Lee H.H."/>
            <person name="Park K.H."/>
            <person name="Park S.-H."/>
            <person name="Park H.-S."/>
            <person name="Lee H.K."/>
            <person name="Oh T.K."/>
            <person name="Kim J.F."/>
        </authorList>
    </citation>
    <scope>NUCLEOTIDE SEQUENCE [LARGE SCALE GENOMIC DNA]</scope>
    <source>
        <strain evidence="2 3">KCTC 2396</strain>
    </source>
</reference>
<protein>
    <submittedName>
        <fullName evidence="2">Uncharacterized protein</fullName>
    </submittedName>
</protein>
<dbReference type="RefSeq" id="WP_011398845.1">
    <property type="nucleotide sequence ID" value="NC_007645.1"/>
</dbReference>
<feature type="compositionally biased region" description="Polar residues" evidence="1">
    <location>
        <begin position="15"/>
        <end position="24"/>
    </location>
</feature>
<dbReference type="HOGENOM" id="CLU_1480073_0_0_6"/>
<dbReference type="EMBL" id="CP000155">
    <property type="protein sequence ID" value="ABC31780.1"/>
    <property type="molecule type" value="Genomic_DNA"/>
</dbReference>